<feature type="transmembrane region" description="Helical" evidence="1">
    <location>
        <begin position="260"/>
        <end position="285"/>
    </location>
</feature>
<organism evidence="2 3">
    <name type="scientific">Aspergillus cavernicola</name>
    <dbReference type="NCBI Taxonomy" id="176166"/>
    <lineage>
        <taxon>Eukaryota</taxon>
        <taxon>Fungi</taxon>
        <taxon>Dikarya</taxon>
        <taxon>Ascomycota</taxon>
        <taxon>Pezizomycotina</taxon>
        <taxon>Eurotiomycetes</taxon>
        <taxon>Eurotiomycetidae</taxon>
        <taxon>Eurotiales</taxon>
        <taxon>Aspergillaceae</taxon>
        <taxon>Aspergillus</taxon>
        <taxon>Aspergillus subgen. Nidulantes</taxon>
    </lineage>
</organism>
<keyword evidence="1" id="KW-0812">Transmembrane</keyword>
<reference evidence="2 3" key="1">
    <citation type="submission" date="2024-07" db="EMBL/GenBank/DDBJ databases">
        <title>Section-level genome sequencing and comparative genomics of Aspergillus sections Usti and Cavernicolus.</title>
        <authorList>
            <consortium name="Lawrence Berkeley National Laboratory"/>
            <person name="Nybo J.L."/>
            <person name="Vesth T.C."/>
            <person name="Theobald S."/>
            <person name="Frisvad J.C."/>
            <person name="Larsen T.O."/>
            <person name="Kjaerboelling I."/>
            <person name="Rothschild-Mancinelli K."/>
            <person name="Lyhne E.K."/>
            <person name="Kogle M.E."/>
            <person name="Barry K."/>
            <person name="Clum A."/>
            <person name="Na H."/>
            <person name="Ledsgaard L."/>
            <person name="Lin J."/>
            <person name="Lipzen A."/>
            <person name="Kuo A."/>
            <person name="Riley R."/>
            <person name="Mondo S."/>
            <person name="LaButti K."/>
            <person name="Haridas S."/>
            <person name="Pangalinan J."/>
            <person name="Salamov A.A."/>
            <person name="Simmons B.A."/>
            <person name="Magnuson J.K."/>
            <person name="Chen J."/>
            <person name="Drula E."/>
            <person name="Henrissat B."/>
            <person name="Wiebenga A."/>
            <person name="Lubbers R.J."/>
            <person name="Gomes A.C."/>
            <person name="Makela M.R."/>
            <person name="Stajich J."/>
            <person name="Grigoriev I.V."/>
            <person name="Mortensen U.H."/>
            <person name="De vries R.P."/>
            <person name="Baker S.E."/>
            <person name="Andersen M.R."/>
        </authorList>
    </citation>
    <scope>NUCLEOTIDE SEQUENCE [LARGE SCALE GENOMIC DNA]</scope>
    <source>
        <strain evidence="2 3">CBS 600.67</strain>
    </source>
</reference>
<dbReference type="EMBL" id="JBFXLS010000045">
    <property type="protein sequence ID" value="KAL2824207.1"/>
    <property type="molecule type" value="Genomic_DNA"/>
</dbReference>
<evidence type="ECO:0000313" key="2">
    <source>
        <dbReference type="EMBL" id="KAL2824207.1"/>
    </source>
</evidence>
<protein>
    <submittedName>
        <fullName evidence="2">Uncharacterized protein</fullName>
    </submittedName>
</protein>
<keyword evidence="1" id="KW-0472">Membrane</keyword>
<gene>
    <name evidence="2" type="ORF">BDW59DRAFT_162542</name>
</gene>
<proteinExistence type="predicted"/>
<accession>A0ABR4I970</accession>
<feature type="transmembrane region" description="Helical" evidence="1">
    <location>
        <begin position="222"/>
        <end position="248"/>
    </location>
</feature>
<comment type="caution">
    <text evidence="2">The sequence shown here is derived from an EMBL/GenBank/DDBJ whole genome shotgun (WGS) entry which is preliminary data.</text>
</comment>
<name>A0ABR4I970_9EURO</name>
<feature type="transmembrane region" description="Helical" evidence="1">
    <location>
        <begin position="194"/>
        <end position="216"/>
    </location>
</feature>
<keyword evidence="3" id="KW-1185">Reference proteome</keyword>
<evidence type="ECO:0000256" key="1">
    <source>
        <dbReference type="SAM" id="Phobius"/>
    </source>
</evidence>
<dbReference type="Proteomes" id="UP001610335">
    <property type="component" value="Unassembled WGS sequence"/>
</dbReference>
<sequence>MAVPENSDFQGRNQVFNSNMTLLNQIHQMIWKVDHGRRGIKWSCDVSAKITGTQKEAGRFSAGFPNDYLWYTVTLHDGTYNNVKFDEWHVQFPVYFEKYQLSDDEVAARLVGIGLELSQVRTHCNSIAVSFDNMAADVTALTYCGNVMTMVSNDVNGLSSGFESALDAVKAAAAKVPPWSAPWATSSMTVEHSIIYGTGIMDAICLAICMGARAATGVPHDYMAYFASVGSVSCSTLALAMRIIILIIGVDELSYEQTAAIYSLVSGGLGWVSDGAGLVSAGFAVAEQPEISAGFTLLSLAVLGYSLLAMGGEVAYTYKK</sequence>
<evidence type="ECO:0000313" key="3">
    <source>
        <dbReference type="Proteomes" id="UP001610335"/>
    </source>
</evidence>
<feature type="transmembrane region" description="Helical" evidence="1">
    <location>
        <begin position="291"/>
        <end position="310"/>
    </location>
</feature>
<keyword evidence="1" id="KW-1133">Transmembrane helix</keyword>